<dbReference type="EMBL" id="JACCBN010000001">
    <property type="protein sequence ID" value="NYD36783.1"/>
    <property type="molecule type" value="Genomic_DNA"/>
</dbReference>
<name>A0A7Y9DWF5_9PSEU</name>
<proteinExistence type="predicted"/>
<evidence type="ECO:0000313" key="2">
    <source>
        <dbReference type="Proteomes" id="UP000535890"/>
    </source>
</evidence>
<dbReference type="InterPro" id="IPR036397">
    <property type="entry name" value="RNaseH_sf"/>
</dbReference>
<dbReference type="GO" id="GO:0003676">
    <property type="term" value="F:nucleic acid binding"/>
    <property type="evidence" value="ECO:0007669"/>
    <property type="project" value="InterPro"/>
</dbReference>
<dbReference type="Gene3D" id="3.30.420.10">
    <property type="entry name" value="Ribonuclease H-like superfamily/Ribonuclease H"/>
    <property type="match status" value="1"/>
</dbReference>
<keyword evidence="2" id="KW-1185">Reference proteome</keyword>
<dbReference type="Proteomes" id="UP000535890">
    <property type="component" value="Unassembled WGS sequence"/>
</dbReference>
<dbReference type="InterPro" id="IPR012337">
    <property type="entry name" value="RNaseH-like_sf"/>
</dbReference>
<accession>A0A7Y9DWF5</accession>
<evidence type="ECO:0008006" key="3">
    <source>
        <dbReference type="Google" id="ProtNLM"/>
    </source>
</evidence>
<evidence type="ECO:0000313" key="1">
    <source>
        <dbReference type="EMBL" id="NYD36783.1"/>
    </source>
</evidence>
<dbReference type="RefSeq" id="WP_179794409.1">
    <property type="nucleotide sequence ID" value="NZ_BAABHP010000021.1"/>
</dbReference>
<comment type="caution">
    <text evidence="1">The sequence shown here is derived from an EMBL/GenBank/DDBJ whole genome shotgun (WGS) entry which is preliminary data.</text>
</comment>
<sequence>MTDVHELAPLAFIDTETDGVHPDRAVWEIAIVRREPDGSEEAWETFVDVELDTANPFGLKVGRFYERHPLGRRLSGRDPLVPSTRDDTLSVYTAAHHVARLTHGAHLVGAVPNFDAEVLDRDLRNQGLIGAWHYHLVDIENLAVGYLAGQGRPLPPPWDSDEITAMLDLEPTPQDERHTAMGDVRWAMRVYDRVMGRTS</sequence>
<dbReference type="SUPFAM" id="SSF53098">
    <property type="entry name" value="Ribonuclease H-like"/>
    <property type="match status" value="1"/>
</dbReference>
<reference evidence="1 2" key="1">
    <citation type="submission" date="2020-07" db="EMBL/GenBank/DDBJ databases">
        <title>Sequencing the genomes of 1000 actinobacteria strains.</title>
        <authorList>
            <person name="Klenk H.-P."/>
        </authorList>
    </citation>
    <scope>NUCLEOTIDE SEQUENCE [LARGE SCALE GENOMIC DNA]</scope>
    <source>
        <strain evidence="1 2">DSM 45772</strain>
    </source>
</reference>
<gene>
    <name evidence="1" type="ORF">BJ983_002885</name>
</gene>
<organism evidence="1 2">
    <name type="scientific">Actinomycetospora corticicola</name>
    <dbReference type="NCBI Taxonomy" id="663602"/>
    <lineage>
        <taxon>Bacteria</taxon>
        <taxon>Bacillati</taxon>
        <taxon>Actinomycetota</taxon>
        <taxon>Actinomycetes</taxon>
        <taxon>Pseudonocardiales</taxon>
        <taxon>Pseudonocardiaceae</taxon>
        <taxon>Actinomycetospora</taxon>
    </lineage>
</organism>
<protein>
    <recommendedName>
        <fullName evidence="3">Exonuclease domain-containing protein</fullName>
    </recommendedName>
</protein>
<dbReference type="AlphaFoldDB" id="A0A7Y9DWF5"/>